<dbReference type="InterPro" id="IPR011009">
    <property type="entry name" value="Kinase-like_dom_sf"/>
</dbReference>
<dbReference type="AlphaFoldDB" id="A0AAD7AY64"/>
<dbReference type="Pfam" id="PF01636">
    <property type="entry name" value="APH"/>
    <property type="match status" value="1"/>
</dbReference>
<reference evidence="3" key="1">
    <citation type="submission" date="2023-03" db="EMBL/GenBank/DDBJ databases">
        <title>Massive genome expansion in bonnet fungi (Mycena s.s.) driven by repeated elements and novel gene families across ecological guilds.</title>
        <authorList>
            <consortium name="Lawrence Berkeley National Laboratory"/>
            <person name="Harder C.B."/>
            <person name="Miyauchi S."/>
            <person name="Viragh M."/>
            <person name="Kuo A."/>
            <person name="Thoen E."/>
            <person name="Andreopoulos B."/>
            <person name="Lu D."/>
            <person name="Skrede I."/>
            <person name="Drula E."/>
            <person name="Henrissat B."/>
            <person name="Morin E."/>
            <person name="Kohler A."/>
            <person name="Barry K."/>
            <person name="LaButti K."/>
            <person name="Morin E."/>
            <person name="Salamov A."/>
            <person name="Lipzen A."/>
            <person name="Mereny Z."/>
            <person name="Hegedus B."/>
            <person name="Baldrian P."/>
            <person name="Stursova M."/>
            <person name="Weitz H."/>
            <person name="Taylor A."/>
            <person name="Grigoriev I.V."/>
            <person name="Nagy L.G."/>
            <person name="Martin F."/>
            <person name="Kauserud H."/>
        </authorList>
    </citation>
    <scope>NUCLEOTIDE SEQUENCE</scope>
    <source>
        <strain evidence="3">9284</strain>
    </source>
</reference>
<sequence>MSSDSTSHPEEQEPSWPVPDVKKMAERIDSFFSKDDVKCRRGRFTHHGGNHSIIEMDVGTPGSERVFIARVDFAFCIGTDRLRRVPWKLSSEVATMRYLKANTTIAIPEIYFYDEDLDNEVGGPWMLMEFIEGRRIEQALSEMSMQQMRPLSESIADYWNQLLSLRFDAIGSLSYDNKGDIVVGPLSMMCPQIISVDAPPPRDKCGPFATVPEWILAVANSDLRYEIKPEFRKSPEEEEAVAHLVAGNLATLKAESFLWKGARAHPLGLKPPDFRLHNVLVSPTDPTKVLAVIDWEGTRTAPIWDIFKLPSFWDYDHPSVLRQEREELNRMIWFKVAQLNPEWADAMAVGGSLRNASLLARIIDWEAENYTLEIPGSFLPNRPAPVYFQVLQLIRPLNSSQTRQRC</sequence>
<evidence type="ECO:0000256" key="1">
    <source>
        <dbReference type="SAM" id="MobiDB-lite"/>
    </source>
</evidence>
<accession>A0AAD7AY64</accession>
<feature type="region of interest" description="Disordered" evidence="1">
    <location>
        <begin position="1"/>
        <end position="20"/>
    </location>
</feature>
<evidence type="ECO:0000259" key="2">
    <source>
        <dbReference type="Pfam" id="PF01636"/>
    </source>
</evidence>
<dbReference type="InterPro" id="IPR002575">
    <property type="entry name" value="Aminoglycoside_PTrfase"/>
</dbReference>
<keyword evidence="4" id="KW-1185">Reference proteome</keyword>
<evidence type="ECO:0000313" key="3">
    <source>
        <dbReference type="EMBL" id="KAJ7603116.1"/>
    </source>
</evidence>
<dbReference type="Gene3D" id="3.90.1200.10">
    <property type="match status" value="1"/>
</dbReference>
<name>A0AAD7AY64_9AGAR</name>
<dbReference type="Proteomes" id="UP001221142">
    <property type="component" value="Unassembled WGS sequence"/>
</dbReference>
<protein>
    <recommendedName>
        <fullName evidence="2">Aminoglycoside phosphotransferase domain-containing protein</fullName>
    </recommendedName>
</protein>
<proteinExistence type="predicted"/>
<organism evidence="3 4">
    <name type="scientific">Roridomyces roridus</name>
    <dbReference type="NCBI Taxonomy" id="1738132"/>
    <lineage>
        <taxon>Eukaryota</taxon>
        <taxon>Fungi</taxon>
        <taxon>Dikarya</taxon>
        <taxon>Basidiomycota</taxon>
        <taxon>Agaricomycotina</taxon>
        <taxon>Agaricomycetes</taxon>
        <taxon>Agaricomycetidae</taxon>
        <taxon>Agaricales</taxon>
        <taxon>Marasmiineae</taxon>
        <taxon>Mycenaceae</taxon>
        <taxon>Roridomyces</taxon>
    </lineage>
</organism>
<feature type="domain" description="Aminoglycoside phosphotransferase" evidence="2">
    <location>
        <begin position="88"/>
        <end position="323"/>
    </location>
</feature>
<gene>
    <name evidence="3" type="ORF">FB45DRAFT_963182</name>
</gene>
<comment type="caution">
    <text evidence="3">The sequence shown here is derived from an EMBL/GenBank/DDBJ whole genome shotgun (WGS) entry which is preliminary data.</text>
</comment>
<dbReference type="PANTHER" id="PTHR21310:SF15">
    <property type="entry name" value="AMINOGLYCOSIDE PHOSPHOTRANSFERASE DOMAIN-CONTAINING PROTEIN"/>
    <property type="match status" value="1"/>
</dbReference>
<dbReference type="SUPFAM" id="SSF56112">
    <property type="entry name" value="Protein kinase-like (PK-like)"/>
    <property type="match status" value="1"/>
</dbReference>
<dbReference type="EMBL" id="JARKIF010000174">
    <property type="protein sequence ID" value="KAJ7603116.1"/>
    <property type="molecule type" value="Genomic_DNA"/>
</dbReference>
<dbReference type="InterPro" id="IPR051678">
    <property type="entry name" value="AGP_Transferase"/>
</dbReference>
<evidence type="ECO:0000313" key="4">
    <source>
        <dbReference type="Proteomes" id="UP001221142"/>
    </source>
</evidence>
<dbReference type="PANTHER" id="PTHR21310">
    <property type="entry name" value="AMINOGLYCOSIDE PHOSPHOTRANSFERASE-RELATED-RELATED"/>
    <property type="match status" value="1"/>
</dbReference>